<evidence type="ECO:0000313" key="4">
    <source>
        <dbReference type="Proteomes" id="UP000005940"/>
    </source>
</evidence>
<feature type="region of interest" description="Disordered" evidence="1">
    <location>
        <begin position="205"/>
        <end position="226"/>
    </location>
</feature>
<evidence type="ECO:0000256" key="2">
    <source>
        <dbReference type="SAM" id="Phobius"/>
    </source>
</evidence>
<dbReference type="EMBL" id="CP029159">
    <property type="protein sequence ID" value="QKM71643.1"/>
    <property type="molecule type" value="Genomic_DNA"/>
</dbReference>
<feature type="compositionally biased region" description="Polar residues" evidence="1">
    <location>
        <begin position="281"/>
        <end position="298"/>
    </location>
</feature>
<feature type="compositionally biased region" description="Gly residues" evidence="1">
    <location>
        <begin position="78"/>
        <end position="90"/>
    </location>
</feature>
<feature type="region of interest" description="Disordered" evidence="1">
    <location>
        <begin position="243"/>
        <end position="311"/>
    </location>
</feature>
<reference evidence="3 4" key="1">
    <citation type="journal article" date="2012" name="J. Bacteriol.">
        <title>Draft genome of Streptomyces tsukubaensis NRRL 18488, the producer of the clinically important immunosuppressant tacrolimus (FK506).</title>
        <authorList>
            <person name="Barreiro C."/>
            <person name="Prieto C."/>
            <person name="Sola-Landa A."/>
            <person name="Solera E."/>
            <person name="Martinez-Castro M."/>
            <person name="Perez-Redondo R."/>
            <person name="Garcia-Estrada C."/>
            <person name="Aparicio J.F."/>
            <person name="Fernandez-Martinez L.T."/>
            <person name="Santos-Aberturas J."/>
            <person name="Salehi-Najafabadi Z."/>
            <person name="Rodriguez-Garcia A."/>
            <person name="Tauch A."/>
            <person name="Martin J.F."/>
        </authorList>
    </citation>
    <scope>NUCLEOTIDE SEQUENCE [LARGE SCALE GENOMIC DNA]</scope>
    <source>
        <strain evidence="4">DSM 42081 / NBRC 108919 / NRRL 18488 / 9993</strain>
    </source>
</reference>
<feature type="transmembrane region" description="Helical" evidence="2">
    <location>
        <begin position="37"/>
        <end position="58"/>
    </location>
</feature>
<accession>A0A7G3UMH0</accession>
<feature type="region of interest" description="Disordered" evidence="1">
    <location>
        <begin position="60"/>
        <end position="148"/>
    </location>
</feature>
<evidence type="ECO:0008006" key="5">
    <source>
        <dbReference type="Google" id="ProtNLM"/>
    </source>
</evidence>
<keyword evidence="2" id="KW-0472">Membrane</keyword>
<evidence type="ECO:0000256" key="1">
    <source>
        <dbReference type="SAM" id="MobiDB-lite"/>
    </source>
</evidence>
<feature type="compositionally biased region" description="Low complexity" evidence="1">
    <location>
        <begin position="60"/>
        <end position="72"/>
    </location>
</feature>
<evidence type="ECO:0000313" key="3">
    <source>
        <dbReference type="EMBL" id="QKM71643.1"/>
    </source>
</evidence>
<dbReference type="Proteomes" id="UP000005940">
    <property type="component" value="Chromosome"/>
</dbReference>
<gene>
    <name evidence="3" type="ORF">STSU_015985</name>
</gene>
<keyword evidence="2" id="KW-1133">Transmembrane helix</keyword>
<organism evidence="3 4">
    <name type="scientific">Streptomyces tsukubensis (strain DSM 42081 / NBRC 108919 / NRRL 18488 / 9993)</name>
    <dbReference type="NCBI Taxonomy" id="1114943"/>
    <lineage>
        <taxon>Bacteria</taxon>
        <taxon>Bacillati</taxon>
        <taxon>Actinomycetota</taxon>
        <taxon>Actinomycetes</taxon>
        <taxon>Kitasatosporales</taxon>
        <taxon>Streptomycetaceae</taxon>
        <taxon>Streptomyces</taxon>
    </lineage>
</organism>
<dbReference type="AlphaFoldDB" id="A0A7G3UMH0"/>
<feature type="compositionally biased region" description="Basic and acidic residues" evidence="1">
    <location>
        <begin position="92"/>
        <end position="109"/>
    </location>
</feature>
<protein>
    <recommendedName>
        <fullName evidence="5">DUF4232 domain-containing protein</fullName>
    </recommendedName>
</protein>
<proteinExistence type="predicted"/>
<keyword evidence="4" id="KW-1185">Reference proteome</keyword>
<name>A0A7G3UMH0_STRT9</name>
<sequence length="327" mass="32033">MGQLFHHAVDGLQPSDGALDRLRTAVPARRARKRQMLVGAVAAVVLTGTAVPALVHVASSGGTTSTNTANAGHDQPTGGEGEPSGTSGGGDDAERPRPDSGKGRDDETGTRPGGPSTGPSDGNYTAKNPEATGGSGDAPADSSPACESAQLGVTSAAADAPDADGKVYGAFRVANVSKSECAVKGEGTIAFTVSGAADQSKINVVDHTGGDAAPGLPSPAKEQQTPLVLKPASAYEVRFAFVPDESCPTGQPSPDPSATEGTTTGGTGSPAGPPPTGTEPQLSGSDPASTEGSVSVTHTADPGAPTAEATIPNACSGTIYRTGVLGG</sequence>
<keyword evidence="2" id="KW-0812">Transmembrane</keyword>